<evidence type="ECO:0000256" key="1">
    <source>
        <dbReference type="ARBA" id="ARBA00022679"/>
    </source>
</evidence>
<keyword evidence="1" id="KW-0808">Transferase</keyword>
<dbReference type="PANTHER" id="PTHR43356">
    <property type="entry name" value="PHOSPHATE ACETYLTRANSFERASE"/>
    <property type="match status" value="1"/>
</dbReference>
<dbReference type="Gene3D" id="3.40.718.10">
    <property type="entry name" value="Isopropylmalate Dehydrogenase"/>
    <property type="match status" value="1"/>
</dbReference>
<dbReference type="InterPro" id="IPR002505">
    <property type="entry name" value="PTA_PTB"/>
</dbReference>
<name>X1A7M6_9ZZZZ</name>
<gene>
    <name evidence="4" type="ORF">S01H4_08324</name>
</gene>
<keyword evidence="2" id="KW-0012">Acyltransferase</keyword>
<dbReference type="PANTHER" id="PTHR43356:SF2">
    <property type="entry name" value="PHOSPHATE ACETYLTRANSFERASE"/>
    <property type="match status" value="1"/>
</dbReference>
<comment type="caution">
    <text evidence="4">The sequence shown here is derived from an EMBL/GenBank/DDBJ whole genome shotgun (WGS) entry which is preliminary data.</text>
</comment>
<dbReference type="EMBL" id="BART01002841">
    <property type="protein sequence ID" value="GAG68798.1"/>
    <property type="molecule type" value="Genomic_DNA"/>
</dbReference>
<sequence length="244" mass="26219">MVKSFEELKERAKVKGQKRLVVACAEDKTVLEASMSAMETGLITPIFVGDKNKILEIGKSCGFSVDNKYIEDIIGVENSVKKSVEIVRSGNGDFLLKGIVKTSTFLKGLLDAECGLRTSRRLTHSAILEAPGYHKLFQLTDGGMNVKPDVETKIDIIKNACDFALSLGVMKPKVAILAAVEVVNPEMQETVDAAIIKQMAERGQLGEILVDGPLALDLAVSKEACEKKGITSSVAGDADILIVP</sequence>
<dbReference type="GO" id="GO:0016746">
    <property type="term" value="F:acyltransferase activity"/>
    <property type="evidence" value="ECO:0007669"/>
    <property type="project" value="UniProtKB-KW"/>
</dbReference>
<dbReference type="SUPFAM" id="SSF53659">
    <property type="entry name" value="Isocitrate/Isopropylmalate dehydrogenase-like"/>
    <property type="match status" value="1"/>
</dbReference>
<feature type="domain" description="Phosphate acetyl/butaryl transferase" evidence="3">
    <location>
        <begin position="6"/>
        <end position="66"/>
    </location>
</feature>
<protein>
    <recommendedName>
        <fullName evidence="3">Phosphate acetyl/butaryl transferase domain-containing protein</fullName>
    </recommendedName>
</protein>
<feature type="non-terminal residue" evidence="4">
    <location>
        <position position="244"/>
    </location>
</feature>
<reference evidence="4" key="1">
    <citation type="journal article" date="2014" name="Front. Microbiol.">
        <title>High frequency of phylogenetically diverse reductive dehalogenase-homologous genes in deep subseafloor sedimentary metagenomes.</title>
        <authorList>
            <person name="Kawai M."/>
            <person name="Futagami T."/>
            <person name="Toyoda A."/>
            <person name="Takaki Y."/>
            <person name="Nishi S."/>
            <person name="Hori S."/>
            <person name="Arai W."/>
            <person name="Tsubouchi T."/>
            <person name="Morono Y."/>
            <person name="Uchiyama I."/>
            <person name="Ito T."/>
            <person name="Fujiyama A."/>
            <person name="Inagaki F."/>
            <person name="Takami H."/>
        </authorList>
    </citation>
    <scope>NUCLEOTIDE SEQUENCE</scope>
    <source>
        <strain evidence="4">Expedition CK06-06</strain>
    </source>
</reference>
<dbReference type="Pfam" id="PF01515">
    <property type="entry name" value="PTA_PTB"/>
    <property type="match status" value="2"/>
</dbReference>
<evidence type="ECO:0000256" key="2">
    <source>
        <dbReference type="ARBA" id="ARBA00023315"/>
    </source>
</evidence>
<evidence type="ECO:0000259" key="3">
    <source>
        <dbReference type="Pfam" id="PF01515"/>
    </source>
</evidence>
<dbReference type="InterPro" id="IPR050500">
    <property type="entry name" value="Phos_Acetyltrans/Butyryltrans"/>
</dbReference>
<organism evidence="4">
    <name type="scientific">marine sediment metagenome</name>
    <dbReference type="NCBI Taxonomy" id="412755"/>
    <lineage>
        <taxon>unclassified sequences</taxon>
        <taxon>metagenomes</taxon>
        <taxon>ecological metagenomes</taxon>
    </lineage>
</organism>
<evidence type="ECO:0000313" key="4">
    <source>
        <dbReference type="EMBL" id="GAG68798.1"/>
    </source>
</evidence>
<accession>X1A7M6</accession>
<feature type="domain" description="Phosphate acetyl/butaryl transferase" evidence="3">
    <location>
        <begin position="77"/>
        <end position="244"/>
    </location>
</feature>
<dbReference type="AlphaFoldDB" id="X1A7M6"/>
<proteinExistence type="predicted"/>